<feature type="region of interest" description="Disordered" evidence="1">
    <location>
        <begin position="25"/>
        <end position="65"/>
    </location>
</feature>
<protein>
    <submittedName>
        <fullName evidence="3">Nonfunctional Uncharacterized protein</fullName>
    </submittedName>
</protein>
<proteinExistence type="predicted"/>
<dbReference type="AlphaFoldDB" id="A0A0H4T5Q6"/>
<evidence type="ECO:0000256" key="2">
    <source>
        <dbReference type="SAM" id="SignalP"/>
    </source>
</evidence>
<dbReference type="PROSITE" id="PS51257">
    <property type="entry name" value="PROKAR_LIPOPROTEIN"/>
    <property type="match status" value="1"/>
</dbReference>
<name>A0A0H4T5Q6_9BACT</name>
<keyword evidence="2" id="KW-0732">Signal</keyword>
<evidence type="ECO:0000313" key="3">
    <source>
        <dbReference type="EMBL" id="AKQ03031.1"/>
    </source>
</evidence>
<dbReference type="EMBL" id="KT007007">
    <property type="protein sequence ID" value="AKQ03031.1"/>
    <property type="molecule type" value="Genomic_DNA"/>
</dbReference>
<feature type="compositionally biased region" description="Pro residues" evidence="1">
    <location>
        <begin position="25"/>
        <end position="53"/>
    </location>
</feature>
<evidence type="ECO:0000256" key="1">
    <source>
        <dbReference type="SAM" id="MobiDB-lite"/>
    </source>
</evidence>
<feature type="chain" id="PRO_5005210454" evidence="2">
    <location>
        <begin position="25"/>
        <end position="165"/>
    </location>
</feature>
<reference evidence="3" key="1">
    <citation type="journal article" date="2015" name="ISME J.">
        <title>Aquifer environment selects for microbial species cohorts in sediment and groundwater.</title>
        <authorList>
            <person name="Hug L.A."/>
            <person name="Thomas B.C."/>
            <person name="Brown C.T."/>
            <person name="Frischkorn K.R."/>
            <person name="Williams K.H."/>
            <person name="Tringe S.G."/>
            <person name="Banfield J.F."/>
        </authorList>
    </citation>
    <scope>NUCLEOTIDE SEQUENCE</scope>
</reference>
<feature type="signal peptide" evidence="2">
    <location>
        <begin position="1"/>
        <end position="24"/>
    </location>
</feature>
<accession>A0A0H4T5Q6</accession>
<organism evidence="3">
    <name type="scientific">uncultured bacterium Rifle_16ft_4_minimus_37862</name>
    <dbReference type="NCBI Taxonomy" id="1665157"/>
    <lineage>
        <taxon>Bacteria</taxon>
        <taxon>environmental samples</taxon>
    </lineage>
</organism>
<sequence>MRIRVSHVWLIGAAAVLGACGGSAPTPPPAPPKPPVATAPKPAAPAAPAPATPAPAAAATAPEVPMAQVPNYEAKARRDPFVTLELREGAGGLTVAATKLSGIVRGSRTALALVEAPDGIGYILKPGDTLGDGRLLEIGSDSVVFAVTPKPGAPSNRVVLKLATN</sequence>